<dbReference type="EMBL" id="QZWG01000007">
    <property type="protein sequence ID" value="RZC04196.1"/>
    <property type="molecule type" value="Genomic_DNA"/>
</dbReference>
<organism evidence="2 3">
    <name type="scientific">Glycine soja</name>
    <name type="common">Wild soybean</name>
    <dbReference type="NCBI Taxonomy" id="3848"/>
    <lineage>
        <taxon>Eukaryota</taxon>
        <taxon>Viridiplantae</taxon>
        <taxon>Streptophyta</taxon>
        <taxon>Embryophyta</taxon>
        <taxon>Tracheophyta</taxon>
        <taxon>Spermatophyta</taxon>
        <taxon>Magnoliopsida</taxon>
        <taxon>eudicotyledons</taxon>
        <taxon>Gunneridae</taxon>
        <taxon>Pentapetalae</taxon>
        <taxon>rosids</taxon>
        <taxon>fabids</taxon>
        <taxon>Fabales</taxon>
        <taxon>Fabaceae</taxon>
        <taxon>Papilionoideae</taxon>
        <taxon>50 kb inversion clade</taxon>
        <taxon>NPAAA clade</taxon>
        <taxon>indigoferoid/millettioid clade</taxon>
        <taxon>Phaseoleae</taxon>
        <taxon>Glycine</taxon>
        <taxon>Glycine subgen. Soja</taxon>
    </lineage>
</organism>
<name>A0A445K0C8_GLYSO</name>
<feature type="compositionally biased region" description="Polar residues" evidence="1">
    <location>
        <begin position="84"/>
        <end position="94"/>
    </location>
</feature>
<evidence type="ECO:0000313" key="3">
    <source>
        <dbReference type="Proteomes" id="UP000289340"/>
    </source>
</evidence>
<evidence type="ECO:0000256" key="1">
    <source>
        <dbReference type="SAM" id="MobiDB-lite"/>
    </source>
</evidence>
<dbReference type="InterPro" id="IPR040294">
    <property type="entry name" value="Nodulin-rel_1/2"/>
</dbReference>
<dbReference type="GO" id="GO:0009408">
    <property type="term" value="P:response to heat"/>
    <property type="evidence" value="ECO:0007669"/>
    <property type="project" value="InterPro"/>
</dbReference>
<reference evidence="2 3" key="1">
    <citation type="submission" date="2018-09" db="EMBL/GenBank/DDBJ databases">
        <title>A high-quality reference genome of wild soybean provides a powerful tool to mine soybean genomes.</title>
        <authorList>
            <person name="Xie M."/>
            <person name="Chung C.Y.L."/>
            <person name="Li M.-W."/>
            <person name="Wong F.-L."/>
            <person name="Chan T.-F."/>
            <person name="Lam H.-M."/>
        </authorList>
    </citation>
    <scope>NUCLEOTIDE SEQUENCE [LARGE SCALE GENOMIC DNA]</scope>
    <source>
        <strain evidence="3">cv. W05</strain>
        <tissue evidence="2">Hypocotyl of etiolated seedlings</tissue>
    </source>
</reference>
<sequence>MASEESQNKPPSEQSTTELITSAKLVAEAAQSALKSDSDKVDKAKVADAAGDLLDAAGKYGKLDDKQGIGQYVDKAADYLHNYQGDNTTAPSQPAESKGEESGGGLGGLANLAGGFFKKYWKIGLRTLKTQPIWMTTSLEELVFVLLVLKPKEPKLVSLFPPGEGFLKAHCYCNDK</sequence>
<protein>
    <submittedName>
        <fullName evidence="2">Nodulin-related protein 1</fullName>
    </submittedName>
</protein>
<keyword evidence="3" id="KW-1185">Reference proteome</keyword>
<dbReference type="AlphaFoldDB" id="A0A445K0C8"/>
<evidence type="ECO:0000313" key="2">
    <source>
        <dbReference type="EMBL" id="RZC04196.1"/>
    </source>
</evidence>
<dbReference type="GO" id="GO:0010115">
    <property type="term" value="P:regulation of abscisic acid biosynthetic process"/>
    <property type="evidence" value="ECO:0007669"/>
    <property type="project" value="InterPro"/>
</dbReference>
<gene>
    <name evidence="2" type="ORF">D0Y65_018694</name>
</gene>
<proteinExistence type="predicted"/>
<dbReference type="Proteomes" id="UP000289340">
    <property type="component" value="Chromosome 7"/>
</dbReference>
<accession>A0A445K0C8</accession>
<dbReference type="PANTHER" id="PTHR35098:SF1">
    <property type="entry name" value="NODULIN-RELATED PROTEIN 2"/>
    <property type="match status" value="1"/>
</dbReference>
<dbReference type="PANTHER" id="PTHR35098">
    <property type="entry name" value="EXPRESSED PROTEIN"/>
    <property type="match status" value="1"/>
</dbReference>
<comment type="caution">
    <text evidence="2">The sequence shown here is derived from an EMBL/GenBank/DDBJ whole genome shotgun (WGS) entry which is preliminary data.</text>
</comment>
<feature type="region of interest" description="Disordered" evidence="1">
    <location>
        <begin position="83"/>
        <end position="104"/>
    </location>
</feature>